<dbReference type="SUPFAM" id="SSF55120">
    <property type="entry name" value="Pseudouridine synthase"/>
    <property type="match status" value="1"/>
</dbReference>
<dbReference type="RefSeq" id="WP_068308150.1">
    <property type="nucleotide sequence ID" value="NZ_FNAK01000001.1"/>
</dbReference>
<dbReference type="FunFam" id="3.30.2350.10:FF:000005">
    <property type="entry name" value="Pseudouridine synthase"/>
    <property type="match status" value="1"/>
</dbReference>
<keyword evidence="2" id="KW-0698">rRNA processing</keyword>
<dbReference type="GO" id="GO:0008033">
    <property type="term" value="P:tRNA processing"/>
    <property type="evidence" value="ECO:0007669"/>
    <property type="project" value="UniProtKB-KW"/>
</dbReference>
<dbReference type="InterPro" id="IPR006224">
    <property type="entry name" value="PsdUridine_synth_RluA-like_CS"/>
</dbReference>
<dbReference type="GO" id="GO:0160142">
    <property type="term" value="F:23S rRNA pseudouridine(746) synthase activity"/>
    <property type="evidence" value="ECO:0007669"/>
    <property type="project" value="UniProtKB-EC"/>
</dbReference>
<reference evidence="11 12" key="1">
    <citation type="submission" date="2016-10" db="EMBL/GenBank/DDBJ databases">
        <authorList>
            <person name="de Groot N.N."/>
        </authorList>
    </citation>
    <scope>NUCLEOTIDE SEQUENCE [LARGE SCALE GENOMIC DNA]</scope>
    <source>
        <strain evidence="11 12">CGMCC 1.9109</strain>
    </source>
</reference>
<gene>
    <name evidence="11" type="ORF">SAMN04488071_0562</name>
</gene>
<dbReference type="EC" id="5.4.99.-" evidence="9"/>
<dbReference type="PANTHER" id="PTHR21600:SF91">
    <property type="entry name" value="DUAL-SPECIFICITY RNA PSEUDOURIDINE SYNTHASE RLUA"/>
    <property type="match status" value="1"/>
</dbReference>
<dbReference type="NCBIfam" id="TIGR00005">
    <property type="entry name" value="rluA_subfam"/>
    <property type="match status" value="1"/>
</dbReference>
<dbReference type="EMBL" id="FNAK01000001">
    <property type="protein sequence ID" value="SDD39716.1"/>
    <property type="molecule type" value="Genomic_DNA"/>
</dbReference>
<comment type="function">
    <text evidence="7">Dual specificity enzyme that catalyzes the synthesis of pseudouridine from uracil-746 in 23S ribosomal RNA and from uracil-32 in the anticodon stem and loop of transfer RNAs.</text>
</comment>
<evidence type="ECO:0000256" key="2">
    <source>
        <dbReference type="ARBA" id="ARBA00022552"/>
    </source>
</evidence>
<feature type="active site" evidence="8">
    <location>
        <position position="65"/>
    </location>
</feature>
<dbReference type="GO" id="GO:0003723">
    <property type="term" value="F:RNA binding"/>
    <property type="evidence" value="ECO:0007669"/>
    <property type="project" value="InterPro"/>
</dbReference>
<comment type="catalytic activity">
    <reaction evidence="5">
        <text>uridine(32) in tRNA = pseudouridine(32) in tRNA</text>
        <dbReference type="Rhea" id="RHEA:42544"/>
        <dbReference type="Rhea" id="RHEA-COMP:10107"/>
        <dbReference type="Rhea" id="RHEA-COMP:10108"/>
        <dbReference type="ChEBI" id="CHEBI:65314"/>
        <dbReference type="ChEBI" id="CHEBI:65315"/>
        <dbReference type="EC" id="5.4.99.28"/>
    </reaction>
</comment>
<keyword evidence="3" id="KW-0819">tRNA processing</keyword>
<evidence type="ECO:0000256" key="7">
    <source>
        <dbReference type="ARBA" id="ARBA00037305"/>
    </source>
</evidence>
<keyword evidence="12" id="KW-1185">Reference proteome</keyword>
<evidence type="ECO:0000259" key="10">
    <source>
        <dbReference type="Pfam" id="PF00849"/>
    </source>
</evidence>
<evidence type="ECO:0000256" key="3">
    <source>
        <dbReference type="ARBA" id="ARBA00022694"/>
    </source>
</evidence>
<dbReference type="InterPro" id="IPR020103">
    <property type="entry name" value="PsdUridine_synth_cat_dom_sf"/>
</dbReference>
<accession>A0A1G6UG82</accession>
<comment type="catalytic activity">
    <reaction evidence="6">
        <text>uridine(746) in 23S rRNA = pseudouridine(746) in 23S rRNA</text>
        <dbReference type="Rhea" id="RHEA:42548"/>
        <dbReference type="Rhea" id="RHEA-COMP:10109"/>
        <dbReference type="Rhea" id="RHEA-COMP:10110"/>
        <dbReference type="ChEBI" id="CHEBI:65314"/>
        <dbReference type="ChEBI" id="CHEBI:65315"/>
        <dbReference type="EC" id="5.4.99.29"/>
    </reaction>
</comment>
<dbReference type="PROSITE" id="PS01129">
    <property type="entry name" value="PSI_RLU"/>
    <property type="match status" value="1"/>
</dbReference>
<dbReference type="NCBIfam" id="NF007543">
    <property type="entry name" value="PRK10158.1"/>
    <property type="match status" value="1"/>
</dbReference>
<comment type="catalytic activity">
    <reaction evidence="9">
        <text>a uridine in RNA = a pseudouridine in RNA</text>
        <dbReference type="Rhea" id="RHEA:48348"/>
        <dbReference type="Rhea" id="RHEA-COMP:12068"/>
        <dbReference type="Rhea" id="RHEA-COMP:12069"/>
        <dbReference type="ChEBI" id="CHEBI:65314"/>
        <dbReference type="ChEBI" id="CHEBI:65315"/>
    </reaction>
</comment>
<sequence>MVLLLPYNPPTEPWLEILHEDEDILVLNKQPGLLSVPGRTEEKQDCLATRVQAQYTGARIVHRLDMETSGVIIMARHMDALRNLGRQFEDRLTEKTYEARVFGHMGADEGEVDLPMAFDYPNRPKQKVCFETGRRALTRYKVIEREEGATRVALYPVTGRSHQLRVHMLSLGHPILGDNLYAEGDALEAAPRLQLHAKTLTLRHPETAEMLTFEAPVPF</sequence>
<name>A0A1G6UG82_9PROT</name>
<dbReference type="InterPro" id="IPR050188">
    <property type="entry name" value="RluA_PseudoU_synthase"/>
</dbReference>
<evidence type="ECO:0000256" key="9">
    <source>
        <dbReference type="RuleBase" id="RU362028"/>
    </source>
</evidence>
<dbReference type="STRING" id="637679.GCA_001550055_00328"/>
<dbReference type="Gene3D" id="3.30.2350.10">
    <property type="entry name" value="Pseudouridine synthase"/>
    <property type="match status" value="1"/>
</dbReference>
<comment type="similarity">
    <text evidence="1 9">Belongs to the pseudouridine synthase RluA family.</text>
</comment>
<evidence type="ECO:0000313" key="11">
    <source>
        <dbReference type="EMBL" id="SDD39716.1"/>
    </source>
</evidence>
<dbReference type="Pfam" id="PF00849">
    <property type="entry name" value="PseudoU_synth_2"/>
    <property type="match status" value="1"/>
</dbReference>
<evidence type="ECO:0000313" key="12">
    <source>
        <dbReference type="Proteomes" id="UP000183685"/>
    </source>
</evidence>
<evidence type="ECO:0000256" key="6">
    <source>
        <dbReference type="ARBA" id="ARBA00036916"/>
    </source>
</evidence>
<keyword evidence="4 9" id="KW-0413">Isomerase</keyword>
<feature type="domain" description="Pseudouridine synthase RsuA/RluA-like" evidence="10">
    <location>
        <begin position="23"/>
        <end position="169"/>
    </location>
</feature>
<dbReference type="InterPro" id="IPR006225">
    <property type="entry name" value="PsdUridine_synth_RluC/D"/>
</dbReference>
<dbReference type="AlphaFoldDB" id="A0A1G6UG82"/>
<dbReference type="OrthoDB" id="9807829at2"/>
<protein>
    <recommendedName>
        <fullName evidence="9">Pseudouridine synthase</fullName>
        <ecNumber evidence="9">5.4.99.-</ecNumber>
    </recommendedName>
</protein>
<organism evidence="11 12">
    <name type="scientific">Kordiimonas lacus</name>
    <dbReference type="NCBI Taxonomy" id="637679"/>
    <lineage>
        <taxon>Bacteria</taxon>
        <taxon>Pseudomonadati</taxon>
        <taxon>Pseudomonadota</taxon>
        <taxon>Alphaproteobacteria</taxon>
        <taxon>Kordiimonadales</taxon>
        <taxon>Kordiimonadaceae</taxon>
        <taxon>Kordiimonas</taxon>
    </lineage>
</organism>
<dbReference type="Proteomes" id="UP000183685">
    <property type="component" value="Unassembled WGS sequence"/>
</dbReference>
<dbReference type="CDD" id="cd02869">
    <property type="entry name" value="PseudoU_synth_RluA_like"/>
    <property type="match status" value="1"/>
</dbReference>
<dbReference type="InterPro" id="IPR006145">
    <property type="entry name" value="PsdUridine_synth_RsuA/RluA"/>
</dbReference>
<evidence type="ECO:0000256" key="8">
    <source>
        <dbReference type="PIRSR" id="PIRSR606225-1"/>
    </source>
</evidence>
<evidence type="ECO:0000256" key="4">
    <source>
        <dbReference type="ARBA" id="ARBA00023235"/>
    </source>
</evidence>
<proteinExistence type="inferred from homology"/>
<dbReference type="PANTHER" id="PTHR21600">
    <property type="entry name" value="MITOCHONDRIAL RNA PSEUDOURIDINE SYNTHASE"/>
    <property type="match status" value="1"/>
</dbReference>
<dbReference type="GO" id="GO:0000455">
    <property type="term" value="P:enzyme-directed rRNA pseudouridine synthesis"/>
    <property type="evidence" value="ECO:0007669"/>
    <property type="project" value="TreeGrafter"/>
</dbReference>
<evidence type="ECO:0000256" key="5">
    <source>
        <dbReference type="ARBA" id="ARBA00036184"/>
    </source>
</evidence>
<dbReference type="GO" id="GO:0160151">
    <property type="term" value="F:tRNA pseudouridine(32) synthase activity"/>
    <property type="evidence" value="ECO:0007669"/>
    <property type="project" value="UniProtKB-EC"/>
</dbReference>
<evidence type="ECO:0000256" key="1">
    <source>
        <dbReference type="ARBA" id="ARBA00010876"/>
    </source>
</evidence>
<comment type="function">
    <text evidence="9">Responsible for synthesis of pseudouridine from uracil.</text>
</comment>